<proteinExistence type="predicted"/>
<accession>A0AAU9JCK8</accession>
<keyword evidence="3" id="KW-1185">Reference proteome</keyword>
<organism evidence="2 3">
    <name type="scientific">Blepharisma stoltei</name>
    <dbReference type="NCBI Taxonomy" id="1481888"/>
    <lineage>
        <taxon>Eukaryota</taxon>
        <taxon>Sar</taxon>
        <taxon>Alveolata</taxon>
        <taxon>Ciliophora</taxon>
        <taxon>Postciliodesmatophora</taxon>
        <taxon>Heterotrichea</taxon>
        <taxon>Heterotrichida</taxon>
        <taxon>Blepharismidae</taxon>
        <taxon>Blepharisma</taxon>
    </lineage>
</organism>
<reference evidence="2" key="1">
    <citation type="submission" date="2021-09" db="EMBL/GenBank/DDBJ databases">
        <authorList>
            <consortium name="AG Swart"/>
            <person name="Singh M."/>
            <person name="Singh A."/>
            <person name="Seah K."/>
            <person name="Emmerich C."/>
        </authorList>
    </citation>
    <scope>NUCLEOTIDE SEQUENCE</scope>
    <source>
        <strain evidence="2">ATCC30299</strain>
    </source>
</reference>
<evidence type="ECO:0000313" key="2">
    <source>
        <dbReference type="EMBL" id="CAG9321748.1"/>
    </source>
</evidence>
<feature type="compositionally biased region" description="Basic and acidic residues" evidence="1">
    <location>
        <begin position="705"/>
        <end position="715"/>
    </location>
</feature>
<evidence type="ECO:0000313" key="3">
    <source>
        <dbReference type="Proteomes" id="UP001162131"/>
    </source>
</evidence>
<protein>
    <submittedName>
        <fullName evidence="2">Uncharacterized protein</fullName>
    </submittedName>
</protein>
<sequence>MQNPVPFNDFENTEKSGWDHRRALENPKLFWKYSKNQTKRRNALRSLSQEEKKVQKHKIKVIKEQLNLDPPSKDYYKSLNIKPGFLFFSCLMRAPKASINTLSINIPEMLYYTDKIYYLYTNSAGKVQCTTNVNCYLFQNAVSKHKPAEEEAVTDTIAIIIRMPGEKEQDMNVSMMDWLQFELKMVANETLPYAMMQRYIKCASGRPSIVRLYYYAYEKTNRANFAYFINSLTFEDAEMQNNIQLCAVNTSKPRKIEIFKQSGTALLPYENEASKIIHYLNKGYNCRVQEIVLDFIRDSNGTVWLISCKRIIIDPSTFAFCLQPVKDFWPETHLANEDQHIKKLNFPINEEKRKGVLSFVHCKLCRLSYPNYELSNLVSSRVLLLFKNHVTLRSDLPLDVSHLKVYATGHVSQSVRICQLCYTLISSEFELIDAQKSLAEFVHITMKELTYDDDIMPISQIPFLPSELIQVRLLFYAINLWDIEKSTIKGTLYMHFLFFGSTVSFPILIDEDEQGISPIDIMRLNYLFYSPNKTLKKFFQNFILEIRITNGPKVEDSLLAQTSGKVLTKFPETLKLGSALYEKWQMDMFNFDRKEMCSLTLIIGLSFDKKVPSNRINVNLDKHHDAYIPEDHYMTVDPFPTQWMELFGVGNKLDETLGKQLEPEDFYSPHLTKCEMMKMDALPLSGRSSEKHKKNGSHLPLSGRSSDKDKRKEEPINNIIKNQPTINIRRASNYSATLEKPRKLSVVQDIDVYNIVDGFLTHRSSSTHNLPKGKTISLTSTPTNLKTSKVSMKKQKSYLEHVKSMNDYIITDMAQRMERYSTSTKNSFNSRAQSEPNL</sequence>
<gene>
    <name evidence="2" type="ORF">BSTOLATCC_MIC29659</name>
</gene>
<dbReference type="Proteomes" id="UP001162131">
    <property type="component" value="Unassembled WGS sequence"/>
</dbReference>
<name>A0AAU9JCK8_9CILI</name>
<evidence type="ECO:0000256" key="1">
    <source>
        <dbReference type="SAM" id="MobiDB-lite"/>
    </source>
</evidence>
<dbReference type="AlphaFoldDB" id="A0AAU9JCK8"/>
<comment type="caution">
    <text evidence="2">The sequence shown here is derived from an EMBL/GenBank/DDBJ whole genome shotgun (WGS) entry which is preliminary data.</text>
</comment>
<dbReference type="EMBL" id="CAJZBQ010000029">
    <property type="protein sequence ID" value="CAG9321748.1"/>
    <property type="molecule type" value="Genomic_DNA"/>
</dbReference>
<feature type="region of interest" description="Disordered" evidence="1">
    <location>
        <begin position="686"/>
        <end position="717"/>
    </location>
</feature>